<reference evidence="5 6" key="1">
    <citation type="submission" date="2019-06" db="EMBL/GenBank/DDBJ databases">
        <title>Sequencing the genomes of 1000 actinobacteria strains.</title>
        <authorList>
            <person name="Klenk H.-P."/>
        </authorList>
    </citation>
    <scope>NUCLEOTIDE SEQUENCE [LARGE SCALE GENOMIC DNA]</scope>
    <source>
        <strain evidence="5 6">DSM 45015</strain>
    </source>
</reference>
<sequence>MWKAAVNWVCSRCGINNPKDHTACGMCGTARGY</sequence>
<feature type="domain" description="RanBP2-type" evidence="4">
    <location>
        <begin position="3"/>
        <end position="33"/>
    </location>
</feature>
<dbReference type="Gene3D" id="4.10.1060.10">
    <property type="entry name" value="Zinc finger, RanBP2-type"/>
    <property type="match status" value="1"/>
</dbReference>
<dbReference type="PROSITE" id="PS01358">
    <property type="entry name" value="ZF_RANBP2_1"/>
    <property type="match status" value="1"/>
</dbReference>
<dbReference type="Proteomes" id="UP000317422">
    <property type="component" value="Unassembled WGS sequence"/>
</dbReference>
<dbReference type="GO" id="GO:0008270">
    <property type="term" value="F:zinc ion binding"/>
    <property type="evidence" value="ECO:0007669"/>
    <property type="project" value="UniProtKB-KW"/>
</dbReference>
<keyword evidence="2" id="KW-0863">Zinc-finger</keyword>
<dbReference type="InterPro" id="IPR001876">
    <property type="entry name" value="Znf_RanBP2"/>
</dbReference>
<evidence type="ECO:0000259" key="4">
    <source>
        <dbReference type="PROSITE" id="PS50199"/>
    </source>
</evidence>
<dbReference type="PROSITE" id="PS50199">
    <property type="entry name" value="ZF_RANBP2_2"/>
    <property type="match status" value="1"/>
</dbReference>
<proteinExistence type="predicted"/>
<evidence type="ECO:0000256" key="3">
    <source>
        <dbReference type="ARBA" id="ARBA00022833"/>
    </source>
</evidence>
<organism evidence="5 6">
    <name type="scientific">Haloactinospora alba</name>
    <dbReference type="NCBI Taxonomy" id="405555"/>
    <lineage>
        <taxon>Bacteria</taxon>
        <taxon>Bacillati</taxon>
        <taxon>Actinomycetota</taxon>
        <taxon>Actinomycetes</taxon>
        <taxon>Streptosporangiales</taxon>
        <taxon>Nocardiopsidaceae</taxon>
        <taxon>Haloactinospora</taxon>
    </lineage>
</organism>
<evidence type="ECO:0000313" key="6">
    <source>
        <dbReference type="Proteomes" id="UP000317422"/>
    </source>
</evidence>
<evidence type="ECO:0000256" key="2">
    <source>
        <dbReference type="ARBA" id="ARBA00022771"/>
    </source>
</evidence>
<comment type="caution">
    <text evidence="5">The sequence shown here is derived from an EMBL/GenBank/DDBJ whole genome shotgun (WGS) entry which is preliminary data.</text>
</comment>
<dbReference type="EMBL" id="VFQC01000001">
    <property type="protein sequence ID" value="TQN31197.1"/>
    <property type="molecule type" value="Genomic_DNA"/>
</dbReference>
<keyword evidence="1" id="KW-0479">Metal-binding</keyword>
<evidence type="ECO:0000256" key="1">
    <source>
        <dbReference type="ARBA" id="ARBA00022723"/>
    </source>
</evidence>
<dbReference type="InterPro" id="IPR036443">
    <property type="entry name" value="Znf_RanBP2_sf"/>
</dbReference>
<gene>
    <name evidence="5" type="ORF">FHX37_1092</name>
</gene>
<name>A0A543NH77_9ACTN</name>
<keyword evidence="3" id="KW-0862">Zinc</keyword>
<dbReference type="AlphaFoldDB" id="A0A543NH77"/>
<protein>
    <recommendedName>
        <fullName evidence="4">RanBP2-type domain-containing protein</fullName>
    </recommendedName>
</protein>
<evidence type="ECO:0000313" key="5">
    <source>
        <dbReference type="EMBL" id="TQN31197.1"/>
    </source>
</evidence>
<keyword evidence="6" id="KW-1185">Reference proteome</keyword>
<accession>A0A543NH77</accession>
<dbReference type="SUPFAM" id="SSF90209">
    <property type="entry name" value="Ran binding protein zinc finger-like"/>
    <property type="match status" value="1"/>
</dbReference>